<proteinExistence type="predicted"/>
<feature type="domain" description="CWF21" evidence="2">
    <location>
        <begin position="1"/>
        <end position="47"/>
    </location>
</feature>
<evidence type="ECO:0000313" key="3">
    <source>
        <dbReference type="EMBL" id="KAH0923401.1"/>
    </source>
</evidence>
<accession>A0ABQ8D219</accession>
<dbReference type="InterPro" id="IPR013170">
    <property type="entry name" value="mRNA_splic_Cwf21_dom"/>
</dbReference>
<feature type="compositionally biased region" description="Polar residues" evidence="1">
    <location>
        <begin position="49"/>
        <end position="60"/>
    </location>
</feature>
<sequence>MFVQKLRRIEVALIEYREALEEQGNKNSEEIERKVEIHRKKLEVDYGLSGSNEGSRNQKSIVERKEKPEDSREPSKKRHRGKTHSQSPPRKSSTRERDHDLDRGRLRDRDRLHDLNRDRREKSSSHDRGDHGRSRERDRDWRRRDLR</sequence>
<dbReference type="Proteomes" id="UP000824890">
    <property type="component" value="Unassembled WGS sequence"/>
</dbReference>
<feature type="compositionally biased region" description="Basic and acidic residues" evidence="1">
    <location>
        <begin position="61"/>
        <end position="74"/>
    </location>
</feature>
<evidence type="ECO:0000256" key="1">
    <source>
        <dbReference type="SAM" id="MobiDB-lite"/>
    </source>
</evidence>
<evidence type="ECO:0000313" key="4">
    <source>
        <dbReference type="Proteomes" id="UP000824890"/>
    </source>
</evidence>
<organism evidence="3 4">
    <name type="scientific">Brassica napus</name>
    <name type="common">Rape</name>
    <dbReference type="NCBI Taxonomy" id="3708"/>
    <lineage>
        <taxon>Eukaryota</taxon>
        <taxon>Viridiplantae</taxon>
        <taxon>Streptophyta</taxon>
        <taxon>Embryophyta</taxon>
        <taxon>Tracheophyta</taxon>
        <taxon>Spermatophyta</taxon>
        <taxon>Magnoliopsida</taxon>
        <taxon>eudicotyledons</taxon>
        <taxon>Gunneridae</taxon>
        <taxon>Pentapetalae</taxon>
        <taxon>rosids</taxon>
        <taxon>malvids</taxon>
        <taxon>Brassicales</taxon>
        <taxon>Brassicaceae</taxon>
        <taxon>Brassiceae</taxon>
        <taxon>Brassica</taxon>
    </lineage>
</organism>
<feature type="compositionally biased region" description="Basic and acidic residues" evidence="1">
    <location>
        <begin position="93"/>
        <end position="147"/>
    </location>
</feature>
<dbReference type="CDD" id="cd21371">
    <property type="entry name" value="cwf21_RRC1-like"/>
    <property type="match status" value="1"/>
</dbReference>
<name>A0ABQ8D219_BRANA</name>
<protein>
    <recommendedName>
        <fullName evidence="2">CWF21 domain-containing protein</fullName>
    </recommendedName>
</protein>
<gene>
    <name evidence="3" type="ORF">HID58_023419</name>
</gene>
<dbReference type="SMART" id="SM01115">
    <property type="entry name" value="cwf21"/>
    <property type="match status" value="1"/>
</dbReference>
<keyword evidence="4" id="KW-1185">Reference proteome</keyword>
<evidence type="ECO:0000259" key="2">
    <source>
        <dbReference type="SMART" id="SM01115"/>
    </source>
</evidence>
<dbReference type="EMBL" id="JAGKQM010000006">
    <property type="protein sequence ID" value="KAH0923401.1"/>
    <property type="molecule type" value="Genomic_DNA"/>
</dbReference>
<reference evidence="3 4" key="1">
    <citation type="submission" date="2021-05" db="EMBL/GenBank/DDBJ databases">
        <title>Genome Assembly of Synthetic Allotetraploid Brassica napus Reveals Homoeologous Exchanges between Subgenomes.</title>
        <authorList>
            <person name="Davis J.T."/>
        </authorList>
    </citation>
    <scope>NUCLEOTIDE SEQUENCE [LARGE SCALE GENOMIC DNA]</scope>
    <source>
        <strain evidence="4">cv. Da-Ae</strain>
        <tissue evidence="3">Seedling</tissue>
    </source>
</reference>
<dbReference type="InterPro" id="IPR047491">
    <property type="entry name" value="RRC1-like_cwf21"/>
</dbReference>
<comment type="caution">
    <text evidence="3">The sequence shown here is derived from an EMBL/GenBank/DDBJ whole genome shotgun (WGS) entry which is preliminary data.</text>
</comment>
<feature type="region of interest" description="Disordered" evidence="1">
    <location>
        <begin position="43"/>
        <end position="147"/>
    </location>
</feature>
<dbReference type="Pfam" id="PF08312">
    <property type="entry name" value="cwf21"/>
    <property type="match status" value="1"/>
</dbReference>
<dbReference type="Gene3D" id="6.10.140.420">
    <property type="match status" value="1"/>
</dbReference>